<name>A0ABZ3C658_9ACTN</name>
<reference evidence="2 3" key="1">
    <citation type="journal article" date="2023" name="Environ Microbiome">
        <title>A coral-associated actinobacterium mitigates coral bleaching under heat stress.</title>
        <authorList>
            <person name="Li J."/>
            <person name="Zou Y."/>
            <person name="Li Q."/>
            <person name="Zhang J."/>
            <person name="Bourne D.G."/>
            <person name="Lyu Y."/>
            <person name="Liu C."/>
            <person name="Zhang S."/>
        </authorList>
    </citation>
    <scope>NUCLEOTIDE SEQUENCE [LARGE SCALE GENOMIC DNA]</scope>
    <source>
        <strain evidence="2 3">SCSIO 13291</strain>
    </source>
</reference>
<dbReference type="SUPFAM" id="SSF159888">
    <property type="entry name" value="YdhG-like"/>
    <property type="match status" value="1"/>
</dbReference>
<accession>A0ABZ3C658</accession>
<dbReference type="Gene3D" id="3.90.1150.200">
    <property type="match status" value="1"/>
</dbReference>
<keyword evidence="3" id="KW-1185">Reference proteome</keyword>
<dbReference type="RefSeq" id="WP_342372330.1">
    <property type="nucleotide sequence ID" value="NZ_CP115965.1"/>
</dbReference>
<gene>
    <name evidence="2" type="ORF">PCC79_15240</name>
</gene>
<organism evidence="2 3">
    <name type="scientific">Propioniciclava soli</name>
    <dbReference type="NCBI Taxonomy" id="2775081"/>
    <lineage>
        <taxon>Bacteria</taxon>
        <taxon>Bacillati</taxon>
        <taxon>Actinomycetota</taxon>
        <taxon>Actinomycetes</taxon>
        <taxon>Propionibacteriales</taxon>
        <taxon>Propionibacteriaceae</taxon>
        <taxon>Propioniciclava</taxon>
    </lineage>
</organism>
<feature type="domain" description="YdhG-like" evidence="1">
    <location>
        <begin position="15"/>
        <end position="108"/>
    </location>
</feature>
<protein>
    <submittedName>
        <fullName evidence="2">DUF1801 domain-containing protein</fullName>
    </submittedName>
</protein>
<evidence type="ECO:0000313" key="2">
    <source>
        <dbReference type="EMBL" id="WZW98224.1"/>
    </source>
</evidence>
<dbReference type="Proteomes" id="UP001434337">
    <property type="component" value="Chromosome"/>
</dbReference>
<dbReference type="EMBL" id="CP115965">
    <property type="protein sequence ID" value="WZW98224.1"/>
    <property type="molecule type" value="Genomic_DNA"/>
</dbReference>
<evidence type="ECO:0000259" key="1">
    <source>
        <dbReference type="Pfam" id="PF08818"/>
    </source>
</evidence>
<dbReference type="InterPro" id="IPR014922">
    <property type="entry name" value="YdhG-like"/>
</dbReference>
<sequence>MSVIDDYVAAQEASHQAHLTQLVGLVRALAPDAGEKISWGMPTWTLHGNLVHVAAGKHHVGLYPGADGVAHVADACTELGLRHSKGAIQLPLSAPIPVELVTRVVKFRLAQQRAKASG</sequence>
<evidence type="ECO:0000313" key="3">
    <source>
        <dbReference type="Proteomes" id="UP001434337"/>
    </source>
</evidence>
<proteinExistence type="predicted"/>
<dbReference type="Pfam" id="PF08818">
    <property type="entry name" value="DUF1801"/>
    <property type="match status" value="1"/>
</dbReference>